<protein>
    <recommendedName>
        <fullName evidence="2">Sphingolipid delta4-desaturase N-terminal domain-containing protein</fullName>
    </recommendedName>
</protein>
<dbReference type="GO" id="GO:0016020">
    <property type="term" value="C:membrane"/>
    <property type="evidence" value="ECO:0007669"/>
    <property type="project" value="GOC"/>
</dbReference>
<dbReference type="HOGENOM" id="CLU_032156_0_0_5"/>
<dbReference type="Pfam" id="PF00487">
    <property type="entry name" value="FA_desaturase"/>
    <property type="match status" value="1"/>
</dbReference>
<keyword evidence="4" id="KW-1185">Reference proteome</keyword>
<reference evidence="3 4" key="1">
    <citation type="submission" date="2012-04" db="EMBL/GenBank/DDBJ databases">
        <title>The Genome Sequence of Afipia broomeae ATCC 49717.</title>
        <authorList>
            <consortium name="The Broad Institute Genome Sequencing Platform"/>
            <person name="Earl A."/>
            <person name="Ward D."/>
            <person name="Feldgarden M."/>
            <person name="Gevers D."/>
            <person name="Huys G."/>
            <person name="Walker B."/>
            <person name="Young S.K."/>
            <person name="Zeng Q."/>
            <person name="Gargeya S."/>
            <person name="Fitzgerald M."/>
            <person name="Haas B."/>
            <person name="Abouelleil A."/>
            <person name="Alvarado L."/>
            <person name="Arachchi H.M."/>
            <person name="Berlin A."/>
            <person name="Chapman S.B."/>
            <person name="Goldberg J."/>
            <person name="Griggs A."/>
            <person name="Gujja S."/>
            <person name="Hansen M."/>
            <person name="Howarth C."/>
            <person name="Imamovic A."/>
            <person name="Larimer J."/>
            <person name="McCowen C."/>
            <person name="Montmayeur A."/>
            <person name="Murphy C."/>
            <person name="Neiman D."/>
            <person name="Pearson M."/>
            <person name="Priest M."/>
            <person name="Roberts A."/>
            <person name="Saif S."/>
            <person name="Shea T."/>
            <person name="Sisk P."/>
            <person name="Sykes S."/>
            <person name="Wortman J."/>
            <person name="Nusbaum C."/>
            <person name="Birren B."/>
        </authorList>
    </citation>
    <scope>NUCLEOTIDE SEQUENCE [LARGE SCALE GENOMIC DNA]</scope>
    <source>
        <strain evidence="3 4">ATCC 49717</strain>
    </source>
</reference>
<dbReference type="EMBL" id="AGWX01000001">
    <property type="protein sequence ID" value="EKS41438.1"/>
    <property type="molecule type" value="Genomic_DNA"/>
</dbReference>
<evidence type="ECO:0000256" key="1">
    <source>
        <dbReference type="SAM" id="Phobius"/>
    </source>
</evidence>
<dbReference type="PANTHER" id="PTHR12879:SF8">
    <property type="entry name" value="SPHINGOLIPID DELTA(4)-DESATURASE DES1"/>
    <property type="match status" value="1"/>
</dbReference>
<dbReference type="AlphaFoldDB" id="K8PSU6"/>
<gene>
    <name evidence="3" type="ORF">HMPREF9695_00530</name>
</gene>
<sequence>MTSAFDFSTPAQPHPERTKAILRQHPDVRDLMGRNPWTAVILIAVVLLQIGLVALMGHLGTAYWWLALIAAYLVGAFANNCLYVIIHEATHNLIFRDRRLNKLAAIAADLPNILPAAIGFSICHLEHHAYQGDYDRDADLASHWEADIVGNRWYAKAIWLFLFPVLQVARPARFSSISVMNRWTILSVIAAVTFDIVIVLFFGWNGLLYLAASVLFALGLHPLGARWIQEHYTLDPKQETFSYYGPLNFLTLNVGYHNEHHDFPSIPWNRLPALRAKAPEFYDTLESKQSLSRLLAQFIFDPRYSLHSRVVRDRMRAQPSPAA</sequence>
<dbReference type="Pfam" id="PF08557">
    <property type="entry name" value="Lipid_DES"/>
    <property type="match status" value="1"/>
</dbReference>
<dbReference type="PANTHER" id="PTHR12879">
    <property type="entry name" value="SPHINGOLIPID DELTA 4 DESATURASE/C-4 HYDROXYLASE PROTEIN DES2"/>
    <property type="match status" value="1"/>
</dbReference>
<dbReference type="InterPro" id="IPR013866">
    <property type="entry name" value="Sphingolipid_d4-desaturase_N"/>
</dbReference>
<evidence type="ECO:0000313" key="4">
    <source>
        <dbReference type="Proteomes" id="UP000001096"/>
    </source>
</evidence>
<feature type="transmembrane region" description="Helical" evidence="1">
    <location>
        <begin position="62"/>
        <end position="86"/>
    </location>
</feature>
<dbReference type="Proteomes" id="UP000001096">
    <property type="component" value="Unassembled WGS sequence"/>
</dbReference>
<feature type="domain" description="Sphingolipid delta4-desaturase N-terminal" evidence="2">
    <location>
        <begin position="2"/>
        <end position="38"/>
    </location>
</feature>
<keyword evidence="1" id="KW-1133">Transmembrane helix</keyword>
<feature type="transmembrane region" description="Helical" evidence="1">
    <location>
        <begin position="208"/>
        <end position="228"/>
    </location>
</feature>
<dbReference type="RefSeq" id="WP_006019237.1">
    <property type="nucleotide sequence ID" value="NZ_KB375282.1"/>
</dbReference>
<dbReference type="GO" id="GO:0042284">
    <property type="term" value="F:sphingolipid delta-4 desaturase activity"/>
    <property type="evidence" value="ECO:0007669"/>
    <property type="project" value="TreeGrafter"/>
</dbReference>
<comment type="caution">
    <text evidence="3">The sequence shown here is derived from an EMBL/GenBank/DDBJ whole genome shotgun (WGS) entry which is preliminary data.</text>
</comment>
<feature type="transmembrane region" description="Helical" evidence="1">
    <location>
        <begin position="37"/>
        <end position="56"/>
    </location>
</feature>
<evidence type="ECO:0000259" key="2">
    <source>
        <dbReference type="SMART" id="SM01269"/>
    </source>
</evidence>
<dbReference type="eggNOG" id="COG3239">
    <property type="taxonomic scope" value="Bacteria"/>
</dbReference>
<dbReference type="PATRIC" id="fig|883078.3.peg.556"/>
<organism evidence="3 4">
    <name type="scientific">Afipia broomeae ATCC 49717</name>
    <dbReference type="NCBI Taxonomy" id="883078"/>
    <lineage>
        <taxon>Bacteria</taxon>
        <taxon>Pseudomonadati</taxon>
        <taxon>Pseudomonadota</taxon>
        <taxon>Alphaproteobacteria</taxon>
        <taxon>Hyphomicrobiales</taxon>
        <taxon>Nitrobacteraceae</taxon>
        <taxon>Afipia</taxon>
    </lineage>
</organism>
<evidence type="ECO:0000313" key="3">
    <source>
        <dbReference type="EMBL" id="EKS41438.1"/>
    </source>
</evidence>
<dbReference type="InterPro" id="IPR005804">
    <property type="entry name" value="FA_desaturase_dom"/>
</dbReference>
<dbReference type="GO" id="GO:0046513">
    <property type="term" value="P:ceramide biosynthetic process"/>
    <property type="evidence" value="ECO:0007669"/>
    <property type="project" value="TreeGrafter"/>
</dbReference>
<keyword evidence="1" id="KW-0812">Transmembrane</keyword>
<accession>K8PSU6</accession>
<feature type="transmembrane region" description="Helical" evidence="1">
    <location>
        <begin position="183"/>
        <end position="202"/>
    </location>
</feature>
<name>K8PSU6_9BRAD</name>
<proteinExistence type="predicted"/>
<keyword evidence="1" id="KW-0472">Membrane</keyword>
<dbReference type="SMART" id="SM01269">
    <property type="entry name" value="Lipid_DES"/>
    <property type="match status" value="1"/>
</dbReference>